<dbReference type="InterPro" id="IPR039424">
    <property type="entry name" value="SBP_5"/>
</dbReference>
<dbReference type="Gene3D" id="3.10.105.10">
    <property type="entry name" value="Dipeptide-binding Protein, Domain 3"/>
    <property type="match status" value="1"/>
</dbReference>
<evidence type="ECO:0000256" key="1">
    <source>
        <dbReference type="ARBA" id="ARBA00004196"/>
    </source>
</evidence>
<feature type="signal peptide" evidence="5">
    <location>
        <begin position="1"/>
        <end position="29"/>
    </location>
</feature>
<dbReference type="EMBL" id="JAWJYN010000001">
    <property type="protein sequence ID" value="MDZ8161272.1"/>
    <property type="molecule type" value="Genomic_DNA"/>
</dbReference>
<comment type="caution">
    <text evidence="7">The sequence shown here is derived from an EMBL/GenBank/DDBJ whole genome shotgun (WGS) entry which is preliminary data.</text>
</comment>
<sequence length="553" mass="59611">MSPRVAFPQNSRRAQVPAALALVAALTLASCSSGGSSDTAEPSSDNEGTIVEAVPSLPTSFAYDDGDFTYAGFEYQINTNAQLIQNPYVVNDEGDLQQDYFTFEGELAEGYDVSDDGLVYTFYLREGVLSQAGNELTADDVLWSYERKWNTASVAPLLSAPAIVDPARQFEKIDDYTVQITVDRAGDGFTLLALLANVSADIYDSELLMAHETADDPYAVAWSAENGNYGFGAYMLESITPGEELVLVANPNYYAGEPEVKQVIQRVVDDAGTRANLVGNGDVDIAVQLRPADLVDLEETDAAQTFLADSINYTSAILNTTAAPFDDVAVRTAFRYAMPYEEIIEQVYLGRAEPMTGFINPNYPGGTLEGIEEGSYQPERALEVLEDAGYTAPVPVSILVSEGVPDAQEVAVQIQTYAGDAGFDVTIDAVPVATANEQYYGRNFDAYIQRDQAISQSPPYELLLSYTAGSPLNNSGWESQEYYDAVAVGVEAGDALSDAAGVEWNAAQQIWQAASPKIPIAFIEPSPAFSFAIEGYANRSEAAIDFANITFAQ</sequence>
<reference evidence="7 8" key="1">
    <citation type="submission" date="2023-10" db="EMBL/GenBank/DDBJ databases">
        <title>Microbacterium xanthum sp. nov., isolated from seaweed.</title>
        <authorList>
            <person name="Lee S.D."/>
        </authorList>
    </citation>
    <scope>NUCLEOTIDE SEQUENCE [LARGE SCALE GENOMIC DNA]</scope>
    <source>
        <strain evidence="7 8">KCTC 19124</strain>
    </source>
</reference>
<keyword evidence="3" id="KW-0813">Transport</keyword>
<dbReference type="PROSITE" id="PS51257">
    <property type="entry name" value="PROKAR_LIPOPROTEIN"/>
    <property type="match status" value="1"/>
</dbReference>
<dbReference type="InterPro" id="IPR000914">
    <property type="entry name" value="SBP_5_dom"/>
</dbReference>
<dbReference type="InterPro" id="IPR030678">
    <property type="entry name" value="Peptide/Ni-bd"/>
</dbReference>
<feature type="domain" description="Solute-binding protein family 5" evidence="6">
    <location>
        <begin position="103"/>
        <end position="467"/>
    </location>
</feature>
<dbReference type="SUPFAM" id="SSF53850">
    <property type="entry name" value="Periplasmic binding protein-like II"/>
    <property type="match status" value="1"/>
</dbReference>
<comment type="similarity">
    <text evidence="2">Belongs to the bacterial solute-binding protein 5 family.</text>
</comment>
<protein>
    <submittedName>
        <fullName evidence="7">ABC transporter substrate-binding protein</fullName>
    </submittedName>
</protein>
<name>A0ABU5N5B7_9MICO</name>
<feature type="chain" id="PRO_5045844285" evidence="5">
    <location>
        <begin position="30"/>
        <end position="553"/>
    </location>
</feature>
<evidence type="ECO:0000256" key="2">
    <source>
        <dbReference type="ARBA" id="ARBA00005695"/>
    </source>
</evidence>
<evidence type="ECO:0000313" key="7">
    <source>
        <dbReference type="EMBL" id="MDZ8161272.1"/>
    </source>
</evidence>
<dbReference type="PIRSF" id="PIRSF002741">
    <property type="entry name" value="MppA"/>
    <property type="match status" value="1"/>
</dbReference>
<dbReference type="PANTHER" id="PTHR30290">
    <property type="entry name" value="PERIPLASMIC BINDING COMPONENT OF ABC TRANSPORTER"/>
    <property type="match status" value="1"/>
</dbReference>
<dbReference type="Pfam" id="PF00496">
    <property type="entry name" value="SBP_bac_5"/>
    <property type="match status" value="1"/>
</dbReference>
<evidence type="ECO:0000313" key="8">
    <source>
        <dbReference type="Proteomes" id="UP001291912"/>
    </source>
</evidence>
<keyword evidence="4 5" id="KW-0732">Signal</keyword>
<gene>
    <name evidence="7" type="ORF">R2Q92_05435</name>
</gene>
<evidence type="ECO:0000256" key="3">
    <source>
        <dbReference type="ARBA" id="ARBA00022448"/>
    </source>
</evidence>
<dbReference type="PANTHER" id="PTHR30290:SF10">
    <property type="entry name" value="PERIPLASMIC OLIGOPEPTIDE-BINDING PROTEIN-RELATED"/>
    <property type="match status" value="1"/>
</dbReference>
<proteinExistence type="inferred from homology"/>
<evidence type="ECO:0000256" key="4">
    <source>
        <dbReference type="ARBA" id="ARBA00022729"/>
    </source>
</evidence>
<organism evidence="7 8">
    <name type="scientific">Microbacterium aquimaris</name>
    <dbReference type="NCBI Taxonomy" id="459816"/>
    <lineage>
        <taxon>Bacteria</taxon>
        <taxon>Bacillati</taxon>
        <taxon>Actinomycetota</taxon>
        <taxon>Actinomycetes</taxon>
        <taxon>Micrococcales</taxon>
        <taxon>Microbacteriaceae</taxon>
        <taxon>Microbacterium</taxon>
    </lineage>
</organism>
<dbReference type="RefSeq" id="WP_194423912.1">
    <property type="nucleotide sequence ID" value="NZ_BAAAPT010000001.1"/>
</dbReference>
<keyword evidence="8" id="KW-1185">Reference proteome</keyword>
<dbReference type="Gene3D" id="3.90.76.10">
    <property type="entry name" value="Dipeptide-binding Protein, Domain 1"/>
    <property type="match status" value="1"/>
</dbReference>
<comment type="subcellular location">
    <subcellularLocation>
        <location evidence="1">Cell envelope</location>
    </subcellularLocation>
</comment>
<dbReference type="Gene3D" id="3.40.190.10">
    <property type="entry name" value="Periplasmic binding protein-like II"/>
    <property type="match status" value="1"/>
</dbReference>
<dbReference type="Proteomes" id="UP001291912">
    <property type="component" value="Unassembled WGS sequence"/>
</dbReference>
<dbReference type="CDD" id="cd08512">
    <property type="entry name" value="PBP2_NikA_DppA_OppA_like_7"/>
    <property type="match status" value="1"/>
</dbReference>
<evidence type="ECO:0000259" key="6">
    <source>
        <dbReference type="Pfam" id="PF00496"/>
    </source>
</evidence>
<accession>A0ABU5N5B7</accession>
<evidence type="ECO:0000256" key="5">
    <source>
        <dbReference type="SAM" id="SignalP"/>
    </source>
</evidence>